<proteinExistence type="predicted"/>
<evidence type="ECO:0000313" key="1">
    <source>
        <dbReference type="EnsemblMetazoa" id="Aqu2.1.04681_001"/>
    </source>
</evidence>
<dbReference type="OrthoDB" id="5981853at2759"/>
<accession>A0A1X7SRB9</accession>
<dbReference type="EnsemblMetazoa" id="Aqu2.1.04681_001">
    <property type="protein sequence ID" value="Aqu2.1.04681_001"/>
    <property type="gene ID" value="Aqu2.1.04681"/>
</dbReference>
<protein>
    <submittedName>
        <fullName evidence="1">Uncharacterized protein</fullName>
    </submittedName>
</protein>
<dbReference type="AlphaFoldDB" id="A0A1X7SRB9"/>
<sequence>MRVRECLDTDKKRLIDVACERGASAWLSALPLADHGFDLHKGSFRDSVCIRYGWQLQDLPSSCVCDSPFTVDHALSCPMGGFPTLRHNELRDLTASLLDDVCSNVSREPPLQPLSGESITASTVDGDEARADITVDGFWRISHQRAFFDVSVVNPFSESYKGLTLPAVYKKVENRKKRKYDARIRNVEHDCFSPLIFSTNGGLAPVSDTVFKRIASITSEKLNKPYSPLINLIRCKLSFSILRSTIRCIRGTRKSLYRPKFGDIDAEVAISDGHILVH</sequence>
<name>A0A1X7SRB9_AMPQE</name>
<dbReference type="InParanoid" id="A0A1X7SRB9"/>
<reference evidence="1" key="1">
    <citation type="submission" date="2017-05" db="UniProtKB">
        <authorList>
            <consortium name="EnsemblMetazoa"/>
        </authorList>
    </citation>
    <scope>IDENTIFICATION</scope>
</reference>
<organism evidence="1">
    <name type="scientific">Amphimedon queenslandica</name>
    <name type="common">Sponge</name>
    <dbReference type="NCBI Taxonomy" id="400682"/>
    <lineage>
        <taxon>Eukaryota</taxon>
        <taxon>Metazoa</taxon>
        <taxon>Porifera</taxon>
        <taxon>Demospongiae</taxon>
        <taxon>Heteroscleromorpha</taxon>
        <taxon>Haplosclerida</taxon>
        <taxon>Niphatidae</taxon>
        <taxon>Amphimedon</taxon>
    </lineage>
</organism>